<keyword evidence="4" id="KW-1185">Reference proteome</keyword>
<name>A0A9P9EGI6_9HYPO</name>
<reference evidence="3" key="1">
    <citation type="journal article" date="2021" name="Nat. Commun.">
        <title>Genetic determinants of endophytism in the Arabidopsis root mycobiome.</title>
        <authorList>
            <person name="Mesny F."/>
            <person name="Miyauchi S."/>
            <person name="Thiergart T."/>
            <person name="Pickel B."/>
            <person name="Atanasova L."/>
            <person name="Karlsson M."/>
            <person name="Huettel B."/>
            <person name="Barry K.W."/>
            <person name="Haridas S."/>
            <person name="Chen C."/>
            <person name="Bauer D."/>
            <person name="Andreopoulos W."/>
            <person name="Pangilinan J."/>
            <person name="LaButti K."/>
            <person name="Riley R."/>
            <person name="Lipzen A."/>
            <person name="Clum A."/>
            <person name="Drula E."/>
            <person name="Henrissat B."/>
            <person name="Kohler A."/>
            <person name="Grigoriev I.V."/>
            <person name="Martin F.M."/>
            <person name="Hacquard S."/>
        </authorList>
    </citation>
    <scope>NUCLEOTIDE SEQUENCE</scope>
    <source>
        <strain evidence="3">MPI-CAGE-AT-0021</strain>
    </source>
</reference>
<evidence type="ECO:0000313" key="3">
    <source>
        <dbReference type="EMBL" id="KAH7137063.1"/>
    </source>
</evidence>
<dbReference type="Proteomes" id="UP000717696">
    <property type="component" value="Unassembled WGS sequence"/>
</dbReference>
<evidence type="ECO:0000256" key="1">
    <source>
        <dbReference type="SAM" id="SignalP"/>
    </source>
</evidence>
<dbReference type="AlphaFoldDB" id="A0A9P9EGI6"/>
<keyword evidence="1" id="KW-0732">Signal</keyword>
<organism evidence="3 4">
    <name type="scientific">Dactylonectria estremocensis</name>
    <dbReference type="NCBI Taxonomy" id="1079267"/>
    <lineage>
        <taxon>Eukaryota</taxon>
        <taxon>Fungi</taxon>
        <taxon>Dikarya</taxon>
        <taxon>Ascomycota</taxon>
        <taxon>Pezizomycotina</taxon>
        <taxon>Sordariomycetes</taxon>
        <taxon>Hypocreomycetidae</taxon>
        <taxon>Hypocreales</taxon>
        <taxon>Nectriaceae</taxon>
        <taxon>Dactylonectria</taxon>
    </lineage>
</organism>
<sequence>MVRTTQIFAVFLALLNNIVLGNVVPQRAIEKDQDPEILLQRAIEALGGSDAISKVDTVMLQGPQVFRTKSIPEAISLDQIDTVVVTSGGQNITYNYYESFVRQRLDRKHTLGSLWIYGRADLRPMEYSFIVEDAHKPFAAVVEGSYNIFAPDAPPSGYLDGEIAGYLITDAYRWDPLLVNKILTHGNFSFYKEIVDEDYEYPAVYDKTLGLSVLLDPDTFLPYIIRSYEAHPFFGNSTYDLRVYDYSEHEGVLFPQVYKTIYNSHLIITDWRVDNVVVNPKLDDTFFSAPIVERTEYDTPVYNSFNTAEIGEKYTNYLWDGPFNSTVDELVATHWDDLPGVWALKLPELRFYRQLLLEFDDGVAIADCPPQQSRIIIEWAQKNLNKTVKYILPTHHHHDHAMGLPDYVKAGAKAVVPDIATNYYSKIEGIEFETYTRNKPHVMEGNGFRVVLIHMKQGIHAEDHIYALVMPTNVVENSTVIVFDADHVTRGDEILDNNDHTEMWELISSLWDYKVSENAQIVPVHGQEPIIQLSVLINATGFNYPSFSPLDFDITGNGR</sequence>
<proteinExistence type="predicted"/>
<protein>
    <submittedName>
        <fullName evidence="3">Beta-lactamase-like protein</fullName>
    </submittedName>
</protein>
<feature type="domain" description="Metallo-beta-lactamase" evidence="2">
    <location>
        <begin position="359"/>
        <end position="525"/>
    </location>
</feature>
<gene>
    <name evidence="3" type="ORF">B0J13DRAFT_640790</name>
</gene>
<evidence type="ECO:0000259" key="2">
    <source>
        <dbReference type="SMART" id="SM00849"/>
    </source>
</evidence>
<feature type="chain" id="PRO_5040169919" evidence="1">
    <location>
        <begin position="22"/>
        <end position="559"/>
    </location>
</feature>
<dbReference type="OrthoDB" id="3481168at2759"/>
<dbReference type="EMBL" id="JAGMUU010000016">
    <property type="protein sequence ID" value="KAH7137063.1"/>
    <property type="molecule type" value="Genomic_DNA"/>
</dbReference>
<accession>A0A9P9EGI6</accession>
<dbReference type="SMART" id="SM00849">
    <property type="entry name" value="Lactamase_B"/>
    <property type="match status" value="1"/>
</dbReference>
<dbReference type="Gene3D" id="3.60.15.10">
    <property type="entry name" value="Ribonuclease Z/Hydroxyacylglutathione hydrolase-like"/>
    <property type="match status" value="1"/>
</dbReference>
<dbReference type="InterPro" id="IPR036866">
    <property type="entry name" value="RibonucZ/Hydroxyglut_hydro"/>
</dbReference>
<dbReference type="SUPFAM" id="SSF56281">
    <property type="entry name" value="Metallo-hydrolase/oxidoreductase"/>
    <property type="match status" value="1"/>
</dbReference>
<dbReference type="InterPro" id="IPR001279">
    <property type="entry name" value="Metallo-B-lactamas"/>
</dbReference>
<evidence type="ECO:0000313" key="4">
    <source>
        <dbReference type="Proteomes" id="UP000717696"/>
    </source>
</evidence>
<feature type="signal peptide" evidence="1">
    <location>
        <begin position="1"/>
        <end position="21"/>
    </location>
</feature>
<comment type="caution">
    <text evidence="3">The sequence shown here is derived from an EMBL/GenBank/DDBJ whole genome shotgun (WGS) entry which is preliminary data.</text>
</comment>
<dbReference type="Pfam" id="PF00753">
    <property type="entry name" value="Lactamase_B"/>
    <property type="match status" value="1"/>
</dbReference>